<dbReference type="FunFam" id="3.30.260.10:FF:000022">
    <property type="entry name" value="T-complex protein 1 subunit eta"/>
    <property type="match status" value="1"/>
</dbReference>
<dbReference type="STRING" id="1245769.A0A0C7N0N1"/>
<comment type="subcellular location">
    <subcellularLocation>
        <location evidence="1 10">Cytoplasm</location>
    </subcellularLocation>
</comment>
<dbReference type="GO" id="GO:0005524">
    <property type="term" value="F:ATP binding"/>
    <property type="evidence" value="ECO:0007669"/>
    <property type="project" value="UniProtKB-KW"/>
</dbReference>
<dbReference type="SUPFAM" id="SSF52029">
    <property type="entry name" value="GroEL apical domain-like"/>
    <property type="match status" value="1"/>
</dbReference>
<comment type="subunit">
    <text evidence="3">Heterooligomeric complex of about 850 to 900 kDa that forms two stacked rings, 12 to 16 nm in diameter.</text>
</comment>
<dbReference type="Gene3D" id="3.50.7.10">
    <property type="entry name" value="GroEL"/>
    <property type="match status" value="1"/>
</dbReference>
<evidence type="ECO:0000256" key="9">
    <source>
        <dbReference type="RuleBase" id="RU004187"/>
    </source>
</evidence>
<evidence type="ECO:0000256" key="1">
    <source>
        <dbReference type="ARBA" id="ARBA00004496"/>
    </source>
</evidence>
<keyword evidence="4 10" id="KW-0963">Cytoplasm</keyword>
<dbReference type="PROSITE" id="PS00751">
    <property type="entry name" value="TCP1_2"/>
    <property type="match status" value="1"/>
</dbReference>
<dbReference type="Pfam" id="PF00118">
    <property type="entry name" value="Cpn60_TCP1"/>
    <property type="match status" value="1"/>
</dbReference>
<keyword evidence="6 9" id="KW-0067">ATP-binding</keyword>
<dbReference type="InterPro" id="IPR027410">
    <property type="entry name" value="TCP-1-like_intermed_sf"/>
</dbReference>
<proteinExistence type="inferred from homology"/>
<comment type="function">
    <text evidence="8">Molecular chaperone; assists the folding of proteins upon ATP hydrolysis. Known to play a role, in vitro, in the folding of actin and tubulin. In yeast may play a role in mitotic spindle formation.</text>
</comment>
<dbReference type="FunFam" id="3.50.7.10:FF:000006">
    <property type="entry name" value="T-complex protein 1 subunit eta"/>
    <property type="match status" value="1"/>
</dbReference>
<dbReference type="InterPro" id="IPR002423">
    <property type="entry name" value="Cpn60/GroEL/TCP-1"/>
</dbReference>
<feature type="region of interest" description="Disordered" evidence="11">
    <location>
        <begin position="528"/>
        <end position="551"/>
    </location>
</feature>
<dbReference type="SUPFAM" id="SSF54849">
    <property type="entry name" value="GroEL-intermediate domain like"/>
    <property type="match status" value="1"/>
</dbReference>
<dbReference type="InterPro" id="IPR002194">
    <property type="entry name" value="Chaperonin_TCP-1_CS"/>
</dbReference>
<dbReference type="SUPFAM" id="SSF48592">
    <property type="entry name" value="GroEL equatorial domain-like"/>
    <property type="match status" value="1"/>
</dbReference>
<dbReference type="GO" id="GO:0016887">
    <property type="term" value="F:ATP hydrolysis activity"/>
    <property type="evidence" value="ECO:0007669"/>
    <property type="project" value="InterPro"/>
</dbReference>
<dbReference type="PANTHER" id="PTHR11353">
    <property type="entry name" value="CHAPERONIN"/>
    <property type="match status" value="1"/>
</dbReference>
<dbReference type="GO" id="GO:0051082">
    <property type="term" value="F:unfolded protein binding"/>
    <property type="evidence" value="ECO:0007669"/>
    <property type="project" value="EnsemblFungi"/>
</dbReference>
<name>A0A0C7N0N1_9SACH</name>
<accession>A0A0C7N0N1</accession>
<evidence type="ECO:0000256" key="4">
    <source>
        <dbReference type="ARBA" id="ARBA00022490"/>
    </source>
</evidence>
<keyword evidence="7 9" id="KW-0143">Chaperone</keyword>
<dbReference type="FunFam" id="1.10.560.10:FF:000074">
    <property type="entry name" value="T-complex protein 1 subunit delta, putative"/>
    <property type="match status" value="1"/>
</dbReference>
<evidence type="ECO:0000256" key="8">
    <source>
        <dbReference type="ARBA" id="ARBA00025011"/>
    </source>
</evidence>
<dbReference type="AlphaFoldDB" id="A0A0C7N0N1"/>
<dbReference type="CDD" id="cd03340">
    <property type="entry name" value="TCP1_eta"/>
    <property type="match status" value="1"/>
</dbReference>
<evidence type="ECO:0000313" key="13">
    <source>
        <dbReference type="Proteomes" id="UP000054304"/>
    </source>
</evidence>
<reference evidence="12 13" key="1">
    <citation type="submission" date="2014-12" db="EMBL/GenBank/DDBJ databases">
        <authorList>
            <person name="Neuveglise Cecile"/>
        </authorList>
    </citation>
    <scope>NUCLEOTIDE SEQUENCE [LARGE SCALE GENOMIC DNA]</scope>
    <source>
        <strain evidence="12 13">CBS 12615</strain>
    </source>
</reference>
<evidence type="ECO:0000256" key="10">
    <source>
        <dbReference type="RuleBase" id="RU365042"/>
    </source>
</evidence>
<comment type="subunit">
    <text evidence="10">Heterooligomeric complex that forms two stacked rings.</text>
</comment>
<dbReference type="OrthoDB" id="10248520at2759"/>
<dbReference type="Gene3D" id="1.10.560.10">
    <property type="entry name" value="GroEL-like equatorial domain"/>
    <property type="match status" value="1"/>
</dbReference>
<dbReference type="InterPro" id="IPR017998">
    <property type="entry name" value="Chaperone_TCP-1"/>
</dbReference>
<protein>
    <recommendedName>
        <fullName evidence="10">T-complex protein 1 subunit eta</fullName>
        <shortName evidence="10">TCP-1-eta</shortName>
    </recommendedName>
    <alternativeName>
        <fullName evidence="10">CCT-eta</fullName>
    </alternativeName>
</protein>
<dbReference type="InterPro" id="IPR054827">
    <property type="entry name" value="thermosome_alpha"/>
</dbReference>
<dbReference type="NCBIfam" id="NF041083">
    <property type="entry name" value="thermosome_beta"/>
    <property type="match status" value="1"/>
</dbReference>
<keyword evidence="5 9" id="KW-0547">Nucleotide-binding</keyword>
<evidence type="ECO:0000256" key="7">
    <source>
        <dbReference type="ARBA" id="ARBA00023186"/>
    </source>
</evidence>
<dbReference type="FunFam" id="1.10.560.10:FF:000017">
    <property type="entry name" value="T-complex protein 1 subunit eta"/>
    <property type="match status" value="1"/>
</dbReference>
<sequence length="551" mass="59556">MNFGSQTPTIVVLKEGTDASQGRGQIISNINACLAIQDSLRPTLGPLGSDILIVSSNGKTTISNDGATILKLLDVVHPAAKTLVDISRAQDAEVGDGTTSVTILAGELMKEAKPFLEEGISSHVIVKGYRNAANMAIKKIKELASSVSSDNGANRELLERCARTAMSSKLISSNSDFFVKMCVDAVLSLDQEELDDKLIGIKKIPGGAMEDSIFVNGVAFQKTFSYAGFEQQPKVFENPKILSLNVELELKAEKDNAEVRVEHVEDYNAVVDAEWKIITDKLEQIEQSGANIVLSKLPIGDLATQFFADRNIFCAGRVAAEDMNRVILAVGGAIQSTTSDIKPEHLGTCELFEETQVGSERYNIFKGCPQAKTCTLLLRGGAEQVIAEVERSLHDAIMVVKRAIKSKLVVAGGGAIEMEISKYLRDESKKIAGKQQLIINAFAKALEVIPRQLCENAGLDATDILNRLRMAHSKGEQWFGVDFDAESIGDNFAKFVWEPALVKINALSSATEATNLILSVDETIKNKESQPANAGMMPPQGGARGRGMPMR</sequence>
<organism evidence="12 13">
    <name type="scientific">Lachancea lanzarotensis</name>
    <dbReference type="NCBI Taxonomy" id="1245769"/>
    <lineage>
        <taxon>Eukaryota</taxon>
        <taxon>Fungi</taxon>
        <taxon>Dikarya</taxon>
        <taxon>Ascomycota</taxon>
        <taxon>Saccharomycotina</taxon>
        <taxon>Saccharomycetes</taxon>
        <taxon>Saccharomycetales</taxon>
        <taxon>Saccharomycetaceae</taxon>
        <taxon>Lachancea</taxon>
    </lineage>
</organism>
<dbReference type="PROSITE" id="PS00995">
    <property type="entry name" value="TCP1_3"/>
    <property type="match status" value="1"/>
</dbReference>
<dbReference type="EMBL" id="LN736360">
    <property type="protein sequence ID" value="CEP60047.1"/>
    <property type="molecule type" value="Genomic_DNA"/>
</dbReference>
<dbReference type="HOGENOM" id="CLU_008891_7_3_1"/>
<gene>
    <name evidence="12" type="ORF">LALA0_S01e01794g</name>
</gene>
<evidence type="ECO:0000256" key="3">
    <source>
        <dbReference type="ARBA" id="ARBA00011531"/>
    </source>
</evidence>
<dbReference type="RefSeq" id="XP_022626292.1">
    <property type="nucleotide sequence ID" value="XM_022774169.1"/>
</dbReference>
<evidence type="ECO:0000256" key="6">
    <source>
        <dbReference type="ARBA" id="ARBA00022840"/>
    </source>
</evidence>
<comment type="similarity">
    <text evidence="2 9">Belongs to the TCP-1 chaperonin family.</text>
</comment>
<evidence type="ECO:0000256" key="11">
    <source>
        <dbReference type="SAM" id="MobiDB-lite"/>
    </source>
</evidence>
<dbReference type="Gene3D" id="3.30.260.10">
    <property type="entry name" value="TCP-1-like chaperonin intermediate domain"/>
    <property type="match status" value="1"/>
</dbReference>
<dbReference type="PRINTS" id="PR00304">
    <property type="entry name" value="TCOMPLEXTCP1"/>
</dbReference>
<evidence type="ECO:0000256" key="2">
    <source>
        <dbReference type="ARBA" id="ARBA00008020"/>
    </source>
</evidence>
<evidence type="ECO:0000313" key="12">
    <source>
        <dbReference type="EMBL" id="CEP60047.1"/>
    </source>
</evidence>
<dbReference type="InterPro" id="IPR027413">
    <property type="entry name" value="GROEL-like_equatorial_sf"/>
</dbReference>
<dbReference type="GO" id="GO:0140662">
    <property type="term" value="F:ATP-dependent protein folding chaperone"/>
    <property type="evidence" value="ECO:0007669"/>
    <property type="project" value="InterPro"/>
</dbReference>
<dbReference type="InterPro" id="IPR027409">
    <property type="entry name" value="GroEL-like_apical_dom_sf"/>
</dbReference>
<dbReference type="GeneID" id="34683418"/>
<dbReference type="Proteomes" id="UP000054304">
    <property type="component" value="Unassembled WGS sequence"/>
</dbReference>
<dbReference type="NCBIfam" id="NF041082">
    <property type="entry name" value="thermosome_alpha"/>
    <property type="match status" value="1"/>
</dbReference>
<dbReference type="InterPro" id="IPR053374">
    <property type="entry name" value="TCP-1_chaperonin"/>
</dbReference>
<dbReference type="GO" id="GO:0005832">
    <property type="term" value="C:chaperonin-containing T-complex"/>
    <property type="evidence" value="ECO:0007669"/>
    <property type="project" value="EnsemblFungi"/>
</dbReference>
<dbReference type="InterPro" id="IPR012720">
    <property type="entry name" value="Chap_CCT_eta"/>
</dbReference>
<keyword evidence="13" id="KW-1185">Reference proteome</keyword>
<evidence type="ECO:0000256" key="5">
    <source>
        <dbReference type="ARBA" id="ARBA00022741"/>
    </source>
</evidence>
<dbReference type="NCBIfam" id="TIGR02345">
    <property type="entry name" value="chap_CCT_eta"/>
    <property type="match status" value="1"/>
</dbReference>